<feature type="region of interest" description="Disordered" evidence="1">
    <location>
        <begin position="74"/>
        <end position="100"/>
    </location>
</feature>
<protein>
    <submittedName>
        <fullName evidence="2">Uncharacterized protein</fullName>
    </submittedName>
</protein>
<feature type="non-terminal residue" evidence="2">
    <location>
        <position position="112"/>
    </location>
</feature>
<proteinExistence type="predicted"/>
<evidence type="ECO:0000313" key="2">
    <source>
        <dbReference type="EMBL" id="PKI46861.1"/>
    </source>
</evidence>
<gene>
    <name evidence="2" type="ORF">CRG98_032747</name>
</gene>
<keyword evidence="3" id="KW-1185">Reference proteome</keyword>
<sequence length="112" mass="12248">MNGIRYGGTSEWWLCTVDRPSDRDHLFTREGEGCEEPFERDGTTLRSRGKKCYVGKLGITRVTLSGPDSLHGWNTTMEASNGESKPGNGLRRGSKRGDGCDGWMVGGDGCEC</sequence>
<accession>A0A2I0IS89</accession>
<evidence type="ECO:0000256" key="1">
    <source>
        <dbReference type="SAM" id="MobiDB-lite"/>
    </source>
</evidence>
<feature type="compositionally biased region" description="Polar residues" evidence="1">
    <location>
        <begin position="74"/>
        <end position="83"/>
    </location>
</feature>
<comment type="caution">
    <text evidence="2">The sequence shown here is derived from an EMBL/GenBank/DDBJ whole genome shotgun (WGS) entry which is preliminary data.</text>
</comment>
<reference evidence="2 3" key="1">
    <citation type="submission" date="2017-11" db="EMBL/GenBank/DDBJ databases">
        <title>De-novo sequencing of pomegranate (Punica granatum L.) genome.</title>
        <authorList>
            <person name="Akparov Z."/>
            <person name="Amiraslanov A."/>
            <person name="Hajiyeva S."/>
            <person name="Abbasov M."/>
            <person name="Kaur K."/>
            <person name="Hamwieh A."/>
            <person name="Solovyev V."/>
            <person name="Salamov A."/>
            <person name="Braich B."/>
            <person name="Kosarev P."/>
            <person name="Mahmoud A."/>
            <person name="Hajiyev E."/>
            <person name="Babayeva S."/>
            <person name="Izzatullayeva V."/>
            <person name="Mammadov A."/>
            <person name="Mammadov A."/>
            <person name="Sharifova S."/>
            <person name="Ojaghi J."/>
            <person name="Eynullazada K."/>
            <person name="Bayramov B."/>
            <person name="Abdulazimova A."/>
            <person name="Shahmuradov I."/>
        </authorList>
    </citation>
    <scope>NUCLEOTIDE SEQUENCE [LARGE SCALE GENOMIC DNA]</scope>
    <source>
        <strain evidence="3">cv. AG2017</strain>
        <tissue evidence="2">Leaf</tissue>
    </source>
</reference>
<dbReference type="AlphaFoldDB" id="A0A2I0IS89"/>
<name>A0A2I0IS89_PUNGR</name>
<organism evidence="2 3">
    <name type="scientific">Punica granatum</name>
    <name type="common">Pomegranate</name>
    <dbReference type="NCBI Taxonomy" id="22663"/>
    <lineage>
        <taxon>Eukaryota</taxon>
        <taxon>Viridiplantae</taxon>
        <taxon>Streptophyta</taxon>
        <taxon>Embryophyta</taxon>
        <taxon>Tracheophyta</taxon>
        <taxon>Spermatophyta</taxon>
        <taxon>Magnoliopsida</taxon>
        <taxon>eudicotyledons</taxon>
        <taxon>Gunneridae</taxon>
        <taxon>Pentapetalae</taxon>
        <taxon>rosids</taxon>
        <taxon>malvids</taxon>
        <taxon>Myrtales</taxon>
        <taxon>Lythraceae</taxon>
        <taxon>Punica</taxon>
    </lineage>
</organism>
<dbReference type="EMBL" id="PGOL01002565">
    <property type="protein sequence ID" value="PKI46861.1"/>
    <property type="molecule type" value="Genomic_DNA"/>
</dbReference>
<evidence type="ECO:0000313" key="3">
    <source>
        <dbReference type="Proteomes" id="UP000233551"/>
    </source>
</evidence>
<dbReference type="Proteomes" id="UP000233551">
    <property type="component" value="Unassembled WGS sequence"/>
</dbReference>